<sequence length="418" mass="45302">MRTHRFLLVAPSLLSSGEAITLLHMAEAIERNGDECVLLAGGALRRVAQSRIRGAVLALTDSLEANRALWKHALAISAPHAIVFADYPLMFHSSGVAPLADEAWALALERLDAALVTFDHLGLASAEGRIIPFGPPHMTFALEVTARLPPGMRVLLPCPIHDPASAQRPEGIAFRSWSGTAGTIDEARTTRQELGVAEHELLVLYSTPAWASRIADDLRLPHHRYVLPILRDALHALDRPVAVAMMNAVTDDEAGEGVRGIALPPLPVDRFERLVGAADLVLTDNVVSSAMGKAIQLRRPCAALVNSHCLSELHDIGDDTGVRWANAMERERIGSVFPWEVFPVWSKDDLHRLGMDRNPGFRRAYARVEMFGGDNSGEVLADLLDGDGNDVLASARHAYNGALDALPGPYESLRMALA</sequence>
<dbReference type="RefSeq" id="WP_158986044.1">
    <property type="nucleotide sequence ID" value="NZ_BAABKY010000002.1"/>
</dbReference>
<dbReference type="InterPro" id="IPR045945">
    <property type="entry name" value="DUF6365"/>
</dbReference>
<evidence type="ECO:0000313" key="2">
    <source>
        <dbReference type="Proteomes" id="UP001501083"/>
    </source>
</evidence>
<gene>
    <name evidence="1" type="ORF">GCM10025759_17510</name>
</gene>
<keyword evidence="2" id="KW-1185">Reference proteome</keyword>
<reference evidence="2" key="1">
    <citation type="journal article" date="2019" name="Int. J. Syst. Evol. Microbiol.">
        <title>The Global Catalogue of Microorganisms (GCM) 10K type strain sequencing project: providing services to taxonomists for standard genome sequencing and annotation.</title>
        <authorList>
            <consortium name="The Broad Institute Genomics Platform"/>
            <consortium name="The Broad Institute Genome Sequencing Center for Infectious Disease"/>
            <person name="Wu L."/>
            <person name="Ma J."/>
        </authorList>
    </citation>
    <scope>NUCLEOTIDE SEQUENCE [LARGE SCALE GENOMIC DNA]</scope>
    <source>
        <strain evidence="2">JCM 19212</strain>
    </source>
</reference>
<evidence type="ECO:0000313" key="1">
    <source>
        <dbReference type="EMBL" id="GAA5074752.1"/>
    </source>
</evidence>
<dbReference type="Pfam" id="PF19892">
    <property type="entry name" value="DUF6365"/>
    <property type="match status" value="1"/>
</dbReference>
<dbReference type="Proteomes" id="UP001501083">
    <property type="component" value="Unassembled WGS sequence"/>
</dbReference>
<accession>A0ABP9LC19</accession>
<proteinExistence type="predicted"/>
<name>A0ABP9LC19_9GAMM</name>
<dbReference type="EMBL" id="BAABKY010000002">
    <property type="protein sequence ID" value="GAA5074752.1"/>
    <property type="molecule type" value="Genomic_DNA"/>
</dbReference>
<comment type="caution">
    <text evidence="1">The sequence shown here is derived from an EMBL/GenBank/DDBJ whole genome shotgun (WGS) entry which is preliminary data.</text>
</comment>
<organism evidence="1 2">
    <name type="scientific">Lysobacter panacisoli</name>
    <dbReference type="NCBI Taxonomy" id="1255263"/>
    <lineage>
        <taxon>Bacteria</taxon>
        <taxon>Pseudomonadati</taxon>
        <taxon>Pseudomonadota</taxon>
        <taxon>Gammaproteobacteria</taxon>
        <taxon>Lysobacterales</taxon>
        <taxon>Lysobacteraceae</taxon>
        <taxon>Lysobacter</taxon>
    </lineage>
</organism>
<protein>
    <submittedName>
        <fullName evidence="1">Uncharacterized protein</fullName>
    </submittedName>
</protein>